<proteinExistence type="predicted"/>
<dbReference type="OrthoDB" id="3319472at2759"/>
<name>A0A5N5QIQ5_9AGAM</name>
<accession>A0A5N5QIQ5</accession>
<dbReference type="Pfam" id="PF11951">
    <property type="entry name" value="Fungal_trans_2"/>
    <property type="match status" value="1"/>
</dbReference>
<dbReference type="InterPro" id="IPR021858">
    <property type="entry name" value="Fun_TF"/>
</dbReference>
<evidence type="ECO:0000313" key="2">
    <source>
        <dbReference type="Proteomes" id="UP000383932"/>
    </source>
</evidence>
<protein>
    <submittedName>
        <fullName evidence="1">Uncharacterized protein</fullName>
    </submittedName>
</protein>
<dbReference type="EMBL" id="SSOP01000119">
    <property type="protein sequence ID" value="KAB5591177.1"/>
    <property type="molecule type" value="Genomic_DNA"/>
</dbReference>
<gene>
    <name evidence="1" type="ORF">CTheo_5386</name>
</gene>
<dbReference type="Proteomes" id="UP000383932">
    <property type="component" value="Unassembled WGS sequence"/>
</dbReference>
<dbReference type="AlphaFoldDB" id="A0A5N5QIQ5"/>
<comment type="caution">
    <text evidence="1">The sequence shown here is derived from an EMBL/GenBank/DDBJ whole genome shotgun (WGS) entry which is preliminary data.</text>
</comment>
<sequence length="523" mass="58952">MDHSRPHSIDRLSHRTINGTGVSTWHPHLQGSIPSPVQALPVPTQQPNDSLHIDYPTKQSAPPQFSGNVSGCALPEQLDIFSPSVQTGYISNDIEPGTRALVGPQRTSRFEHRIRNGNVRRVGNAEAHLSIYPDIDRSVVIVEFITSQFERAYKGMAVELVVHRAKFVQDIVLAGIPLSKSSCWSLYLGAKIFQAVMDDFGSAHIKPYLKKLDRFEEEFSGLSLSKLALRERMGWLSAALGVFELRALVDFRVAYKSFLQVAPLFMQVAYADPTLLSQQGRLVEISLHKVLISPRAELIRFSTMDVMMATMFGLPHLVPWNITLFPNISRVAIISEWIPGYPSGFILAFAMVNTWRTRDVYARDPNEWRRVEVHIRDCHPHHPANNADSFQTIARFAVQEAVRQAALIYLYMGMCGVTSRDFRVQNSCKQIVRLLAVVDANPNMAIHFVFPAVAAGICAFKERHRSIIYNVLRRAPACKPFPFKNIGFFAVMDYFWHGPAKDGAETTWEEYLATCRAVVSMEQ</sequence>
<evidence type="ECO:0000313" key="1">
    <source>
        <dbReference type="EMBL" id="KAB5591177.1"/>
    </source>
</evidence>
<reference evidence="1 2" key="1">
    <citation type="journal article" date="2019" name="Fungal Biol. Biotechnol.">
        <title>Draft genome sequence of fastidious pathogen Ceratobasidium theobromae, which causes vascular-streak dieback in Theobroma cacao.</title>
        <authorList>
            <person name="Ali S.S."/>
            <person name="Asman A."/>
            <person name="Shao J."/>
            <person name="Firmansyah A.P."/>
            <person name="Susilo A.W."/>
            <person name="Rosmana A."/>
            <person name="McMahon P."/>
            <person name="Junaid M."/>
            <person name="Guest D."/>
            <person name="Kheng T.Y."/>
            <person name="Meinhardt L.W."/>
            <person name="Bailey B.A."/>
        </authorList>
    </citation>
    <scope>NUCLEOTIDE SEQUENCE [LARGE SCALE GENOMIC DNA]</scope>
    <source>
        <strain evidence="1 2">CT2</strain>
    </source>
</reference>
<organism evidence="1 2">
    <name type="scientific">Ceratobasidium theobromae</name>
    <dbReference type="NCBI Taxonomy" id="1582974"/>
    <lineage>
        <taxon>Eukaryota</taxon>
        <taxon>Fungi</taxon>
        <taxon>Dikarya</taxon>
        <taxon>Basidiomycota</taxon>
        <taxon>Agaricomycotina</taxon>
        <taxon>Agaricomycetes</taxon>
        <taxon>Cantharellales</taxon>
        <taxon>Ceratobasidiaceae</taxon>
        <taxon>Ceratobasidium</taxon>
    </lineage>
</organism>
<keyword evidence="2" id="KW-1185">Reference proteome</keyword>